<accession>A0ABP1CRU2</accession>
<feature type="compositionally biased region" description="Acidic residues" evidence="1">
    <location>
        <begin position="100"/>
        <end position="110"/>
    </location>
</feature>
<keyword evidence="3" id="KW-1185">Reference proteome</keyword>
<feature type="compositionally biased region" description="Polar residues" evidence="1">
    <location>
        <begin position="158"/>
        <end position="176"/>
    </location>
</feature>
<evidence type="ECO:0000313" key="2">
    <source>
        <dbReference type="EMBL" id="CAL1697423.1"/>
    </source>
</evidence>
<reference evidence="3" key="1">
    <citation type="submission" date="2024-04" db="EMBL/GenBank/DDBJ databases">
        <authorList>
            <person name="Shaw F."/>
            <person name="Minotto A."/>
        </authorList>
    </citation>
    <scope>NUCLEOTIDE SEQUENCE [LARGE SCALE GENOMIC DNA]</scope>
</reference>
<dbReference type="InterPro" id="IPR029196">
    <property type="entry name" value="HAPSTR1-like"/>
</dbReference>
<protein>
    <submittedName>
        <fullName evidence="2">Uncharacterized protein</fullName>
    </submittedName>
</protein>
<evidence type="ECO:0000313" key="3">
    <source>
        <dbReference type="Proteomes" id="UP001497453"/>
    </source>
</evidence>
<dbReference type="EMBL" id="OZ037953">
    <property type="protein sequence ID" value="CAL1697423.1"/>
    <property type="molecule type" value="Genomic_DNA"/>
</dbReference>
<feature type="region of interest" description="Disordered" evidence="1">
    <location>
        <begin position="98"/>
        <end position="176"/>
    </location>
</feature>
<evidence type="ECO:0000256" key="1">
    <source>
        <dbReference type="SAM" id="MobiDB-lite"/>
    </source>
</evidence>
<dbReference type="Pfam" id="PF15251">
    <property type="entry name" value="TAPR1-like"/>
    <property type="match status" value="1"/>
</dbReference>
<name>A0ABP1CRU2_9APHY</name>
<sequence>MESLNLNMLATSLPNSNLANAEADLSNNFKAAALALTTLYKSSRKASKRAYNAGYSAACRDLLLMIQQGVSAGEPSEAGGMSIGRIMDYVEARLEAIQSQEEEEDEDEEREKERGRSAPVVAPSRTAATSTTPKSPIAPSTISGRQKDQVLSMPLTPHTPSSLTNAHSPLSPSPVSFRPTSAPIQPTNHTYRAMKSKLSAVTTAKDTSIFSPLPSTSFNTDAARTLSSGETAFTSPVSILPPMSASPTDTAFSDISTGMKRRHNAMMLDSGPGVPSLNVSAARRRTRSTRGAVQDQNQTQGTDDMDVEEEGRERKRVARR</sequence>
<feature type="compositionally biased region" description="Low complexity" evidence="1">
    <location>
        <begin position="122"/>
        <end position="143"/>
    </location>
</feature>
<feature type="region of interest" description="Disordered" evidence="1">
    <location>
        <begin position="265"/>
        <end position="320"/>
    </location>
</feature>
<gene>
    <name evidence="2" type="ORF">GFSPODELE1_LOCUS1641</name>
</gene>
<organism evidence="2 3">
    <name type="scientific">Somion occarium</name>
    <dbReference type="NCBI Taxonomy" id="3059160"/>
    <lineage>
        <taxon>Eukaryota</taxon>
        <taxon>Fungi</taxon>
        <taxon>Dikarya</taxon>
        <taxon>Basidiomycota</taxon>
        <taxon>Agaricomycotina</taxon>
        <taxon>Agaricomycetes</taxon>
        <taxon>Polyporales</taxon>
        <taxon>Cerrenaceae</taxon>
        <taxon>Somion</taxon>
    </lineage>
</organism>
<dbReference type="Proteomes" id="UP001497453">
    <property type="component" value="Chromosome 10"/>
</dbReference>
<dbReference type="PANTHER" id="PTHR38645">
    <property type="entry name" value="CHROMOSOME 9, WHOLE GENOME SHOTGUN SEQUENCE"/>
    <property type="match status" value="1"/>
</dbReference>
<dbReference type="PANTHER" id="PTHR38645:SF1">
    <property type="entry name" value="YALI0F12243P"/>
    <property type="match status" value="1"/>
</dbReference>
<proteinExistence type="predicted"/>